<accession>A0A2I0SHF5</accession>
<comment type="caution">
    <text evidence="2">The sequence shown here is derived from an EMBL/GenBank/DDBJ whole genome shotgun (WGS) entry which is preliminary data.</text>
</comment>
<feature type="compositionally biased region" description="Basic residues" evidence="1">
    <location>
        <begin position="1"/>
        <end position="10"/>
    </location>
</feature>
<keyword evidence="3" id="KW-1185">Reference proteome</keyword>
<feature type="compositionally biased region" description="Basic and acidic residues" evidence="1">
    <location>
        <begin position="49"/>
        <end position="65"/>
    </location>
</feature>
<gene>
    <name evidence="2" type="ORF">CW362_30220</name>
</gene>
<organism evidence="2 3">
    <name type="scientific">Streptomyces populi</name>
    <dbReference type="NCBI Taxonomy" id="2058924"/>
    <lineage>
        <taxon>Bacteria</taxon>
        <taxon>Bacillati</taxon>
        <taxon>Actinomycetota</taxon>
        <taxon>Actinomycetes</taxon>
        <taxon>Kitasatosporales</taxon>
        <taxon>Streptomycetaceae</taxon>
        <taxon>Streptomyces</taxon>
    </lineage>
</organism>
<feature type="region of interest" description="Disordered" evidence="1">
    <location>
        <begin position="1"/>
        <end position="110"/>
    </location>
</feature>
<protein>
    <submittedName>
        <fullName evidence="2">Uncharacterized protein</fullName>
    </submittedName>
</protein>
<name>A0A2I0SHF5_9ACTN</name>
<evidence type="ECO:0000313" key="3">
    <source>
        <dbReference type="Proteomes" id="UP000236178"/>
    </source>
</evidence>
<evidence type="ECO:0000313" key="2">
    <source>
        <dbReference type="EMBL" id="PKT69329.1"/>
    </source>
</evidence>
<reference evidence="2 3" key="1">
    <citation type="submission" date="2017-12" db="EMBL/GenBank/DDBJ databases">
        <title>Streptomyces populusis sp. nov., a novel endophytic actinobacterium isolated from stems of Populus adenopoda Maxim.</title>
        <authorList>
            <person name="Wang Z."/>
        </authorList>
    </citation>
    <scope>NUCLEOTIDE SEQUENCE [LARGE SCALE GENOMIC DNA]</scope>
    <source>
        <strain evidence="2 3">A249</strain>
    </source>
</reference>
<evidence type="ECO:0000256" key="1">
    <source>
        <dbReference type="SAM" id="MobiDB-lite"/>
    </source>
</evidence>
<feature type="compositionally biased region" description="Basic and acidic residues" evidence="1">
    <location>
        <begin position="20"/>
        <end position="36"/>
    </location>
</feature>
<sequence>MLRGRFRTRGRPIDFDDGSDDRGRDHGPERRGDRNGAGRNGAGRNGAGAERRGGGTARGRNERTRTRTALRVGSRGRTLGLRAGDPHLAVRTSRSAKREPRPGISFPAPP</sequence>
<dbReference type="Proteomes" id="UP000236178">
    <property type="component" value="Unassembled WGS sequence"/>
</dbReference>
<dbReference type="EMBL" id="PJOS01000078">
    <property type="protein sequence ID" value="PKT69329.1"/>
    <property type="molecule type" value="Genomic_DNA"/>
</dbReference>
<proteinExistence type="predicted"/>
<dbReference type="AlphaFoldDB" id="A0A2I0SHF5"/>